<dbReference type="Pfam" id="PF00246">
    <property type="entry name" value="Peptidase_M14"/>
    <property type="match status" value="1"/>
</dbReference>
<evidence type="ECO:0000313" key="9">
    <source>
        <dbReference type="EMBL" id="MBD0835501.1"/>
    </source>
</evidence>
<comment type="similarity">
    <text evidence="2 7">Belongs to the peptidase M14 family.</text>
</comment>
<evidence type="ECO:0000256" key="6">
    <source>
        <dbReference type="ARBA" id="ARBA00023049"/>
    </source>
</evidence>
<evidence type="ECO:0000313" key="10">
    <source>
        <dbReference type="Proteomes" id="UP000602057"/>
    </source>
</evidence>
<evidence type="ECO:0000256" key="7">
    <source>
        <dbReference type="PROSITE-ProRule" id="PRU01379"/>
    </source>
</evidence>
<dbReference type="SMART" id="SM00631">
    <property type="entry name" value="Zn_pept"/>
    <property type="match status" value="1"/>
</dbReference>
<evidence type="ECO:0000256" key="4">
    <source>
        <dbReference type="ARBA" id="ARBA00022801"/>
    </source>
</evidence>
<keyword evidence="3" id="KW-0645">Protease</keyword>
<name>A0A8J6UK95_9FLAO</name>
<dbReference type="InterPro" id="IPR000834">
    <property type="entry name" value="Peptidase_M14"/>
</dbReference>
<keyword evidence="10" id="KW-1185">Reference proteome</keyword>
<proteinExistence type="inferred from homology"/>
<gene>
    <name evidence="9" type="ORF">ICJ84_08645</name>
</gene>
<dbReference type="Gene3D" id="3.40.630.10">
    <property type="entry name" value="Zn peptidases"/>
    <property type="match status" value="1"/>
</dbReference>
<organism evidence="9 10">
    <name type="scientific">Aestuariibaculum suncheonense</name>
    <dbReference type="NCBI Taxonomy" id="1028745"/>
    <lineage>
        <taxon>Bacteria</taxon>
        <taxon>Pseudomonadati</taxon>
        <taxon>Bacteroidota</taxon>
        <taxon>Flavobacteriia</taxon>
        <taxon>Flavobacteriales</taxon>
        <taxon>Flavobacteriaceae</taxon>
    </lineage>
</organism>
<evidence type="ECO:0000256" key="5">
    <source>
        <dbReference type="ARBA" id="ARBA00022833"/>
    </source>
</evidence>
<comment type="caution">
    <text evidence="7">Lacks conserved residue(s) required for the propagation of feature annotation.</text>
</comment>
<dbReference type="AlphaFoldDB" id="A0A8J6UK95"/>
<dbReference type="PROSITE" id="PS52035">
    <property type="entry name" value="PEPTIDASE_M14"/>
    <property type="match status" value="1"/>
</dbReference>
<evidence type="ECO:0000256" key="1">
    <source>
        <dbReference type="ARBA" id="ARBA00001947"/>
    </source>
</evidence>
<evidence type="ECO:0000256" key="2">
    <source>
        <dbReference type="ARBA" id="ARBA00005988"/>
    </source>
</evidence>
<accession>A0A8J6UK95</accession>
<dbReference type="GO" id="GO:0005615">
    <property type="term" value="C:extracellular space"/>
    <property type="evidence" value="ECO:0007669"/>
    <property type="project" value="TreeGrafter"/>
</dbReference>
<evidence type="ECO:0000259" key="8">
    <source>
        <dbReference type="PROSITE" id="PS52035"/>
    </source>
</evidence>
<reference evidence="9" key="1">
    <citation type="journal article" date="2013" name="Int. J. Syst. Evol. Microbiol.">
        <title>Aestuariibaculum suncheonense gen. nov., sp. nov., a marine bacterium of the family Flavobacteriaceae isolated from a tidal flat and emended descriptions of the genera Gaetbulibacter and Tamlana.</title>
        <authorList>
            <person name="Jeong S.H."/>
            <person name="Park M.S."/>
            <person name="Jin H.M."/>
            <person name="Lee K."/>
            <person name="Park W."/>
            <person name="Jeon C.O."/>
        </authorList>
    </citation>
    <scope>NUCLEOTIDE SEQUENCE</scope>
    <source>
        <strain evidence="9">SC17</strain>
    </source>
</reference>
<keyword evidence="5" id="KW-0862">Zinc</keyword>
<reference evidence="9" key="2">
    <citation type="submission" date="2020-09" db="EMBL/GenBank/DDBJ databases">
        <authorList>
            <person name="Wu Z."/>
        </authorList>
    </citation>
    <scope>NUCLEOTIDE SEQUENCE</scope>
    <source>
        <strain evidence="9">SC17</strain>
    </source>
</reference>
<dbReference type="GO" id="GO:0008270">
    <property type="term" value="F:zinc ion binding"/>
    <property type="evidence" value="ECO:0007669"/>
    <property type="project" value="InterPro"/>
</dbReference>
<dbReference type="EMBL" id="JACVXC010000003">
    <property type="protein sequence ID" value="MBD0835501.1"/>
    <property type="molecule type" value="Genomic_DNA"/>
</dbReference>
<sequence length="377" mass="42930">MQLDIIKSLFLNNKETRLSHRYITNNHIKPVLDSLSNQLNIETIGQSVLKDDIYAFKIGSGQKRIFMWSQMHGNESTTTKALFDLTNTLLSNDFSVKHILEGCTFYIIPILNPDGAKAYTRINANEVDLNRDAQNLTQPESLVLKAAFDAFKPHYCYNLHGQRTIFSAGNAEKSATVSFLSPAQDQECTITPNRKVAMEIISVMNEALQKEIPGQVGVYDDAFNLNCVGDTFQSENIPTILFEAGHYHEDYAREKTRELIYISYLTSFDYIAKNEVTGEKYESYLQIPENEKLFFDVIIRNSLRGDIGIMFQERLVNDEVVFVPRVDKIDDLKDFYAHKTILANGLEVLNVNENPIELGSENVFVIVNNEKISLFPK</sequence>
<feature type="domain" description="Peptidase M14" evidence="8">
    <location>
        <begin position="14"/>
        <end position="377"/>
    </location>
</feature>
<dbReference type="Proteomes" id="UP000602057">
    <property type="component" value="Unassembled WGS sequence"/>
</dbReference>
<comment type="cofactor">
    <cofactor evidence="1">
        <name>Zn(2+)</name>
        <dbReference type="ChEBI" id="CHEBI:29105"/>
    </cofactor>
</comment>
<dbReference type="PANTHER" id="PTHR11705">
    <property type="entry name" value="PROTEASE FAMILY M14 CARBOXYPEPTIDASE A,B"/>
    <property type="match status" value="1"/>
</dbReference>
<dbReference type="RefSeq" id="WP_188215997.1">
    <property type="nucleotide sequence ID" value="NZ_BAABGH010000005.1"/>
</dbReference>
<dbReference type="GO" id="GO:0004181">
    <property type="term" value="F:metallocarboxypeptidase activity"/>
    <property type="evidence" value="ECO:0007669"/>
    <property type="project" value="InterPro"/>
</dbReference>
<comment type="caution">
    <text evidence="9">The sequence shown here is derived from an EMBL/GenBank/DDBJ whole genome shotgun (WGS) entry which is preliminary data.</text>
</comment>
<evidence type="ECO:0000256" key="3">
    <source>
        <dbReference type="ARBA" id="ARBA00022670"/>
    </source>
</evidence>
<dbReference type="PANTHER" id="PTHR11705:SF143">
    <property type="entry name" value="SLL0236 PROTEIN"/>
    <property type="match status" value="1"/>
</dbReference>
<protein>
    <submittedName>
        <fullName evidence="9">Peptidase M14</fullName>
    </submittedName>
</protein>
<dbReference type="GO" id="GO:0006508">
    <property type="term" value="P:proteolysis"/>
    <property type="evidence" value="ECO:0007669"/>
    <property type="project" value="UniProtKB-KW"/>
</dbReference>
<dbReference type="SUPFAM" id="SSF53187">
    <property type="entry name" value="Zn-dependent exopeptidases"/>
    <property type="match status" value="1"/>
</dbReference>
<keyword evidence="4" id="KW-0378">Hydrolase</keyword>
<keyword evidence="6" id="KW-0482">Metalloprotease</keyword>